<dbReference type="EC" id="2.1.1.284" evidence="2"/>
<dbReference type="KEGG" id="smam:Mal15_50860"/>
<dbReference type="GO" id="GO:0102526">
    <property type="term" value="F:8-demethylnovobiocic acid C8-methyltransferase activity"/>
    <property type="evidence" value="ECO:0007669"/>
    <property type="project" value="UniProtKB-EC"/>
</dbReference>
<proteinExistence type="predicted"/>
<dbReference type="CDD" id="cd02440">
    <property type="entry name" value="AdoMet_MTases"/>
    <property type="match status" value="1"/>
</dbReference>
<protein>
    <submittedName>
        <fullName evidence="2">8-demethylnovobiocic acid C(8)-methyltransferase</fullName>
        <ecNumber evidence="2">2.1.1.284</ecNumber>
    </submittedName>
</protein>
<keyword evidence="2" id="KW-0808">Transferase</keyword>
<dbReference type="AlphaFoldDB" id="A0A5B9MKL1"/>
<dbReference type="Gene3D" id="3.40.50.150">
    <property type="entry name" value="Vaccinia Virus protein VP39"/>
    <property type="match status" value="1"/>
</dbReference>
<keyword evidence="3" id="KW-1185">Reference proteome</keyword>
<dbReference type="InterPro" id="IPR029063">
    <property type="entry name" value="SAM-dependent_MTases_sf"/>
</dbReference>
<dbReference type="Pfam" id="PF13847">
    <property type="entry name" value="Methyltransf_31"/>
    <property type="match status" value="1"/>
</dbReference>
<accession>A0A5B9MKL1</accession>
<sequence length="213" mass="23017">MDDATEVQEYQQMDHQGVNSAFVDDLIAGGTVGPRVIDLGCGTALIPILLCQKQSDVEVVGVDSSVEMLEAARIEIELGSVTGRVHLEHADCKVLEGFQDAAANTVISNTMLHHVAEPARVVAQAFRVLAPGGRLFLRDLVRPATEAEVEALVTLHAEGETDYARQLLRQSLHAALTVAEIADIAAGHDIPAEAIRMTSDRHWTLDWIKPDAI</sequence>
<keyword evidence="2" id="KW-0489">Methyltransferase</keyword>
<dbReference type="EMBL" id="CP036264">
    <property type="protein sequence ID" value="QEG01010.1"/>
    <property type="molecule type" value="Genomic_DNA"/>
</dbReference>
<dbReference type="GO" id="GO:0032259">
    <property type="term" value="P:methylation"/>
    <property type="evidence" value="ECO:0007669"/>
    <property type="project" value="UniProtKB-KW"/>
</dbReference>
<name>A0A5B9MKL1_9BACT</name>
<dbReference type="PANTHER" id="PTHR42912">
    <property type="entry name" value="METHYLTRANSFERASE"/>
    <property type="match status" value="1"/>
</dbReference>
<evidence type="ECO:0000259" key="1">
    <source>
        <dbReference type="Pfam" id="PF13847"/>
    </source>
</evidence>
<evidence type="ECO:0000313" key="3">
    <source>
        <dbReference type="Proteomes" id="UP000321353"/>
    </source>
</evidence>
<feature type="domain" description="Methyltransferase" evidence="1">
    <location>
        <begin position="34"/>
        <end position="153"/>
    </location>
</feature>
<dbReference type="Proteomes" id="UP000321353">
    <property type="component" value="Chromosome"/>
</dbReference>
<organism evidence="2 3">
    <name type="scientific">Stieleria maiorica</name>
    <dbReference type="NCBI Taxonomy" id="2795974"/>
    <lineage>
        <taxon>Bacteria</taxon>
        <taxon>Pseudomonadati</taxon>
        <taxon>Planctomycetota</taxon>
        <taxon>Planctomycetia</taxon>
        <taxon>Pirellulales</taxon>
        <taxon>Pirellulaceae</taxon>
        <taxon>Stieleria</taxon>
    </lineage>
</organism>
<dbReference type="InterPro" id="IPR025714">
    <property type="entry name" value="Methyltranfer_dom"/>
</dbReference>
<dbReference type="SUPFAM" id="SSF53335">
    <property type="entry name" value="S-adenosyl-L-methionine-dependent methyltransferases"/>
    <property type="match status" value="1"/>
</dbReference>
<gene>
    <name evidence="2" type="primary">novO</name>
    <name evidence="2" type="ORF">Mal15_50860</name>
</gene>
<dbReference type="InterPro" id="IPR050508">
    <property type="entry name" value="Methyltransf_Superfamily"/>
</dbReference>
<evidence type="ECO:0000313" key="2">
    <source>
        <dbReference type="EMBL" id="QEG01010.1"/>
    </source>
</evidence>
<reference evidence="2 3" key="1">
    <citation type="submission" date="2019-02" db="EMBL/GenBank/DDBJ databases">
        <title>Planctomycetal bacteria perform biofilm scaping via a novel small molecule.</title>
        <authorList>
            <person name="Jeske O."/>
            <person name="Boedeker C."/>
            <person name="Wiegand S."/>
            <person name="Breitling P."/>
            <person name="Kallscheuer N."/>
            <person name="Jogler M."/>
            <person name="Rohde M."/>
            <person name="Petersen J."/>
            <person name="Medema M.H."/>
            <person name="Surup F."/>
            <person name="Jogler C."/>
        </authorList>
    </citation>
    <scope>NUCLEOTIDE SEQUENCE [LARGE SCALE GENOMIC DNA]</scope>
    <source>
        <strain evidence="2 3">Mal15</strain>
    </source>
</reference>